<proteinExistence type="predicted"/>
<dbReference type="Proteomes" id="UP000265515">
    <property type="component" value="Unassembled WGS sequence"/>
</dbReference>
<sequence length="333" mass="35734">MPSPSSTPAAGHGVGVATPAVISIPHPDPSAASPPTEVDESGVVVQGGDVVHGGGGGDRRRNRSSPRRMGAPSASPPATKWRMGRRSDAQSDRLGGDIADVIPLRWVDDASSFNGYLFSPRSSDDEGGGGDAGGDDEVGDDDGGGGDDGGDDEGGEDRELFGSVMDRRAQPDGREDEDDFMEYGHRARRRRLMRGRGGAGLGPRGDGLRHRQGLHVVRRAGPPAPHMDAADMRAAWPHPAFLVETGVQFVEREDRMDEFMQTLVGDDRLPAASNRFARYREFAALCGYGRRQRLPAEFEEAMRMRWPNPSDDGYVGFIPDPSAPPENDDPRPG</sequence>
<feature type="compositionally biased region" description="Basic and acidic residues" evidence="1">
    <location>
        <begin position="157"/>
        <end position="173"/>
    </location>
</feature>
<accession>A0A388LIX9</accession>
<organism evidence="2 3">
    <name type="scientific">Chara braunii</name>
    <name type="common">Braun's stonewort</name>
    <dbReference type="NCBI Taxonomy" id="69332"/>
    <lineage>
        <taxon>Eukaryota</taxon>
        <taxon>Viridiplantae</taxon>
        <taxon>Streptophyta</taxon>
        <taxon>Charophyceae</taxon>
        <taxon>Charales</taxon>
        <taxon>Characeae</taxon>
        <taxon>Chara</taxon>
    </lineage>
</organism>
<comment type="caution">
    <text evidence="2">The sequence shown here is derived from an EMBL/GenBank/DDBJ whole genome shotgun (WGS) entry which is preliminary data.</text>
</comment>
<feature type="region of interest" description="Disordered" evidence="1">
    <location>
        <begin position="1"/>
        <end position="183"/>
    </location>
</feature>
<keyword evidence="3" id="KW-1185">Reference proteome</keyword>
<dbReference type="EMBL" id="BFEA01000401">
    <property type="protein sequence ID" value="GBG82268.1"/>
    <property type="molecule type" value="Genomic_DNA"/>
</dbReference>
<feature type="compositionally biased region" description="Basic and acidic residues" evidence="1">
    <location>
        <begin position="85"/>
        <end position="95"/>
    </location>
</feature>
<protein>
    <submittedName>
        <fullName evidence="2">Uncharacterized protein</fullName>
    </submittedName>
</protein>
<name>A0A388LIX9_CHABU</name>
<gene>
    <name evidence="2" type="ORF">CBR_g34552</name>
</gene>
<evidence type="ECO:0000313" key="2">
    <source>
        <dbReference type="EMBL" id="GBG82268.1"/>
    </source>
</evidence>
<reference evidence="2 3" key="1">
    <citation type="journal article" date="2018" name="Cell">
        <title>The Chara Genome: Secondary Complexity and Implications for Plant Terrestrialization.</title>
        <authorList>
            <person name="Nishiyama T."/>
            <person name="Sakayama H."/>
            <person name="Vries J.D."/>
            <person name="Buschmann H."/>
            <person name="Saint-Marcoux D."/>
            <person name="Ullrich K.K."/>
            <person name="Haas F.B."/>
            <person name="Vanderstraeten L."/>
            <person name="Becker D."/>
            <person name="Lang D."/>
            <person name="Vosolsobe S."/>
            <person name="Rombauts S."/>
            <person name="Wilhelmsson P.K.I."/>
            <person name="Janitza P."/>
            <person name="Kern R."/>
            <person name="Heyl A."/>
            <person name="Rumpler F."/>
            <person name="Villalobos L.I.A.C."/>
            <person name="Clay J.M."/>
            <person name="Skokan R."/>
            <person name="Toyoda A."/>
            <person name="Suzuki Y."/>
            <person name="Kagoshima H."/>
            <person name="Schijlen E."/>
            <person name="Tajeshwar N."/>
            <person name="Catarino B."/>
            <person name="Hetherington A.J."/>
            <person name="Saltykova A."/>
            <person name="Bonnot C."/>
            <person name="Breuninger H."/>
            <person name="Symeonidi A."/>
            <person name="Radhakrishnan G.V."/>
            <person name="Van Nieuwerburgh F."/>
            <person name="Deforce D."/>
            <person name="Chang C."/>
            <person name="Karol K.G."/>
            <person name="Hedrich R."/>
            <person name="Ulvskov P."/>
            <person name="Glockner G."/>
            <person name="Delwiche C.F."/>
            <person name="Petrasek J."/>
            <person name="Van de Peer Y."/>
            <person name="Friml J."/>
            <person name="Beilby M."/>
            <person name="Dolan L."/>
            <person name="Kohara Y."/>
            <person name="Sugano S."/>
            <person name="Fujiyama A."/>
            <person name="Delaux P.-M."/>
            <person name="Quint M."/>
            <person name="TheiBen G."/>
            <person name="Hagemann M."/>
            <person name="Harholt J."/>
            <person name="Dunand C."/>
            <person name="Zachgo S."/>
            <person name="Langdale J."/>
            <person name="Maumus F."/>
            <person name="Straeten D.V.D."/>
            <person name="Gould S.B."/>
            <person name="Rensing S.A."/>
        </authorList>
    </citation>
    <scope>NUCLEOTIDE SEQUENCE [LARGE SCALE GENOMIC DNA]</scope>
    <source>
        <strain evidence="2 3">S276</strain>
    </source>
</reference>
<feature type="region of interest" description="Disordered" evidence="1">
    <location>
        <begin position="308"/>
        <end position="333"/>
    </location>
</feature>
<dbReference type="AlphaFoldDB" id="A0A388LIX9"/>
<feature type="compositionally biased region" description="Acidic residues" evidence="1">
    <location>
        <begin position="125"/>
        <end position="156"/>
    </location>
</feature>
<evidence type="ECO:0000313" key="3">
    <source>
        <dbReference type="Proteomes" id="UP000265515"/>
    </source>
</evidence>
<dbReference type="Gramene" id="GBG82268">
    <property type="protein sequence ID" value="GBG82268"/>
    <property type="gene ID" value="CBR_g34552"/>
</dbReference>
<evidence type="ECO:0000256" key="1">
    <source>
        <dbReference type="SAM" id="MobiDB-lite"/>
    </source>
</evidence>